<feature type="compositionally biased region" description="Basic and acidic residues" evidence="1">
    <location>
        <begin position="24"/>
        <end position="34"/>
    </location>
</feature>
<evidence type="ECO:0000313" key="2">
    <source>
        <dbReference type="EMBL" id="CAH2039695.1"/>
    </source>
</evidence>
<keyword evidence="3" id="KW-1185">Reference proteome</keyword>
<reference evidence="2" key="1">
    <citation type="submission" date="2022-03" db="EMBL/GenBank/DDBJ databases">
        <authorList>
            <person name="Martin H S."/>
        </authorList>
    </citation>
    <scope>NUCLEOTIDE SEQUENCE</scope>
</reference>
<protein>
    <submittedName>
        <fullName evidence="2">Uncharacterized protein</fullName>
    </submittedName>
</protein>
<evidence type="ECO:0000256" key="1">
    <source>
        <dbReference type="SAM" id="MobiDB-lite"/>
    </source>
</evidence>
<feature type="region of interest" description="Disordered" evidence="1">
    <location>
        <begin position="18"/>
        <end position="43"/>
    </location>
</feature>
<gene>
    <name evidence="2" type="ORF">IPOD504_LOCUS1900</name>
</gene>
<feature type="non-terminal residue" evidence="2">
    <location>
        <position position="1"/>
    </location>
</feature>
<organism evidence="2 3">
    <name type="scientific">Iphiclides podalirius</name>
    <name type="common">scarce swallowtail</name>
    <dbReference type="NCBI Taxonomy" id="110791"/>
    <lineage>
        <taxon>Eukaryota</taxon>
        <taxon>Metazoa</taxon>
        <taxon>Ecdysozoa</taxon>
        <taxon>Arthropoda</taxon>
        <taxon>Hexapoda</taxon>
        <taxon>Insecta</taxon>
        <taxon>Pterygota</taxon>
        <taxon>Neoptera</taxon>
        <taxon>Endopterygota</taxon>
        <taxon>Lepidoptera</taxon>
        <taxon>Glossata</taxon>
        <taxon>Ditrysia</taxon>
        <taxon>Papilionoidea</taxon>
        <taxon>Papilionidae</taxon>
        <taxon>Papilioninae</taxon>
        <taxon>Iphiclides</taxon>
    </lineage>
</organism>
<name>A0ABN8HSZ9_9NEOP</name>
<dbReference type="Proteomes" id="UP000837857">
    <property type="component" value="Chromosome 11"/>
</dbReference>
<accession>A0ABN8HSZ9</accession>
<dbReference type="EMBL" id="OW152823">
    <property type="protein sequence ID" value="CAH2039695.1"/>
    <property type="molecule type" value="Genomic_DNA"/>
</dbReference>
<proteinExistence type="predicted"/>
<sequence>MTHAPALFTKLLMMPLTRIPPKPDSSEERPHFDDDFCPSSERAARPSPITFSLRYLHLLRHSTRPCRMMWFELIGNESYRQDTTDLVVDVEAPTPHVIHAFGRATLVATESMPYVGHAKCVSRTPTRDFASAKVHGDTDLFRPAARYLFAFISAARLGVGSGFSANMIRARACLRRAVQRSQCRHNKEDEGTEEPSFIFLKRSGRRGSTALSTTWQRLLDDGQAPIITTNHA</sequence>
<evidence type="ECO:0000313" key="3">
    <source>
        <dbReference type="Proteomes" id="UP000837857"/>
    </source>
</evidence>